<dbReference type="InterPro" id="IPR035587">
    <property type="entry name" value="DUS-like_FMN-bd"/>
</dbReference>
<dbReference type="Gene3D" id="3.20.20.70">
    <property type="entry name" value="Aldolase class I"/>
    <property type="match status" value="1"/>
</dbReference>
<dbReference type="GO" id="GO:0005737">
    <property type="term" value="C:cytoplasm"/>
    <property type="evidence" value="ECO:0007669"/>
    <property type="project" value="TreeGrafter"/>
</dbReference>
<reference evidence="8" key="1">
    <citation type="submission" date="2021-01" db="EMBL/GenBank/DDBJ databases">
        <authorList>
            <person name="Corre E."/>
            <person name="Pelletier E."/>
            <person name="Niang G."/>
            <person name="Scheremetjew M."/>
            <person name="Finn R."/>
            <person name="Kale V."/>
            <person name="Holt S."/>
            <person name="Cochrane G."/>
            <person name="Meng A."/>
            <person name="Brown T."/>
            <person name="Cohen L."/>
        </authorList>
    </citation>
    <scope>NUCLEOTIDE SEQUENCE</scope>
    <source>
        <strain evidence="8">NIES-2562</strain>
    </source>
</reference>
<keyword evidence="4" id="KW-0819">tRNA processing</keyword>
<evidence type="ECO:0000256" key="1">
    <source>
        <dbReference type="ARBA" id="ARBA00001917"/>
    </source>
</evidence>
<dbReference type="Pfam" id="PF01207">
    <property type="entry name" value="Dus"/>
    <property type="match status" value="1"/>
</dbReference>
<feature type="domain" description="DUS-like FMN-binding" evidence="7">
    <location>
        <begin position="52"/>
        <end position="331"/>
    </location>
</feature>
<sequence>MAEIDPTEIGEKERGEKRKDMDEMEDKVNGIDVDDNGFRTLSSPIDYANKEILAPMVRGSNLSLRKLSLKYGADIVYSDEVIAMKIAKAVRRYNATLDTVDFIKDMGGGKTEMVFRTDREEYGRNVFQMGTPAAVPALNAANMVAGDVSGIDINMGCPKHFSVSGGMGAALLAKPEVAEDILKSLRRNLTIPVTCKVRLLQTDEDTVEMVRRMAAAGACAVTVHCRTKDMRPHHKAVWERLKHVTAAVHEVPIILNGDVYSREDICTVKELTGASSVMIARGALKNPSIFRREGMLEQEESIHDYVKYCVRHGENYQHMKYIMMQYMVETKKEPVRADAIVKSKSTRDVCAAIHEDLVQYHDAFARDTGYPTLKYEDEFPEKYRLV</sequence>
<proteinExistence type="predicted"/>
<evidence type="ECO:0000256" key="5">
    <source>
        <dbReference type="ARBA" id="ARBA00023002"/>
    </source>
</evidence>
<comment type="cofactor">
    <cofactor evidence="1">
        <name>FMN</name>
        <dbReference type="ChEBI" id="CHEBI:58210"/>
    </cofactor>
</comment>
<name>A0A7S3LTZ8_9EUKA</name>
<dbReference type="PROSITE" id="PS01136">
    <property type="entry name" value="UPF0034"/>
    <property type="match status" value="1"/>
</dbReference>
<dbReference type="AlphaFoldDB" id="A0A7S3LTZ8"/>
<dbReference type="PANTHER" id="PTHR45936:SF1">
    <property type="entry name" value="TRNA-DIHYDROURIDINE(20) SYNTHASE [NAD(P)+]-LIKE"/>
    <property type="match status" value="1"/>
</dbReference>
<feature type="region of interest" description="Disordered" evidence="6">
    <location>
        <begin position="1"/>
        <end position="25"/>
    </location>
</feature>
<evidence type="ECO:0000256" key="6">
    <source>
        <dbReference type="SAM" id="MobiDB-lite"/>
    </source>
</evidence>
<dbReference type="InterPro" id="IPR018517">
    <property type="entry name" value="tRNA_hU_synthase_CS"/>
</dbReference>
<gene>
    <name evidence="8" type="ORF">PBIL07802_LOCUS26156</name>
</gene>
<evidence type="ECO:0000256" key="2">
    <source>
        <dbReference type="ARBA" id="ARBA00022630"/>
    </source>
</evidence>
<evidence type="ECO:0000259" key="7">
    <source>
        <dbReference type="Pfam" id="PF01207"/>
    </source>
</evidence>
<feature type="compositionally biased region" description="Basic and acidic residues" evidence="6">
    <location>
        <begin position="9"/>
        <end position="25"/>
    </location>
</feature>
<dbReference type="PANTHER" id="PTHR45936">
    <property type="entry name" value="TRNA-DIHYDROURIDINE(20) SYNTHASE [NAD(P)+]-LIKE"/>
    <property type="match status" value="1"/>
</dbReference>
<dbReference type="CDD" id="cd02801">
    <property type="entry name" value="DUS_like_FMN"/>
    <property type="match status" value="1"/>
</dbReference>
<dbReference type="InterPro" id="IPR052582">
    <property type="entry name" value="tRNA-DUS-like"/>
</dbReference>
<keyword evidence="5" id="KW-0560">Oxidoreductase</keyword>
<protein>
    <recommendedName>
        <fullName evidence="7">DUS-like FMN-binding domain-containing protein</fullName>
    </recommendedName>
</protein>
<dbReference type="GO" id="GO:0017150">
    <property type="term" value="F:tRNA dihydrouridine synthase activity"/>
    <property type="evidence" value="ECO:0007669"/>
    <property type="project" value="InterPro"/>
</dbReference>
<evidence type="ECO:0000256" key="3">
    <source>
        <dbReference type="ARBA" id="ARBA00022643"/>
    </source>
</evidence>
<dbReference type="InterPro" id="IPR013785">
    <property type="entry name" value="Aldolase_TIM"/>
</dbReference>
<evidence type="ECO:0000256" key="4">
    <source>
        <dbReference type="ARBA" id="ARBA00022694"/>
    </source>
</evidence>
<dbReference type="SUPFAM" id="SSF51395">
    <property type="entry name" value="FMN-linked oxidoreductases"/>
    <property type="match status" value="1"/>
</dbReference>
<accession>A0A7S3LTZ8</accession>
<keyword evidence="2" id="KW-0285">Flavoprotein</keyword>
<keyword evidence="3" id="KW-0288">FMN</keyword>
<dbReference type="EMBL" id="HBIB01040233">
    <property type="protein sequence ID" value="CAE0263853.1"/>
    <property type="molecule type" value="Transcribed_RNA"/>
</dbReference>
<dbReference type="GO" id="GO:0050660">
    <property type="term" value="F:flavin adenine dinucleotide binding"/>
    <property type="evidence" value="ECO:0007669"/>
    <property type="project" value="InterPro"/>
</dbReference>
<organism evidence="8">
    <name type="scientific">Palpitomonas bilix</name>
    <dbReference type="NCBI Taxonomy" id="652834"/>
    <lineage>
        <taxon>Eukaryota</taxon>
        <taxon>Eukaryota incertae sedis</taxon>
    </lineage>
</organism>
<evidence type="ECO:0000313" key="8">
    <source>
        <dbReference type="EMBL" id="CAE0263853.1"/>
    </source>
</evidence>